<keyword evidence="1" id="KW-0732">Signal</keyword>
<feature type="chain" id="PRO_5046258725" description="Flagellar protein FliL" evidence="1">
    <location>
        <begin position="25"/>
        <end position="146"/>
    </location>
</feature>
<dbReference type="EMBL" id="BMGD01000006">
    <property type="protein sequence ID" value="GGB74462.1"/>
    <property type="molecule type" value="Genomic_DNA"/>
</dbReference>
<reference evidence="3" key="1">
    <citation type="journal article" date="2019" name="Int. J. Syst. Evol. Microbiol.">
        <title>The Global Catalogue of Microorganisms (GCM) 10K type strain sequencing project: providing services to taxonomists for standard genome sequencing and annotation.</title>
        <authorList>
            <consortium name="The Broad Institute Genomics Platform"/>
            <consortium name="The Broad Institute Genome Sequencing Center for Infectious Disease"/>
            <person name="Wu L."/>
            <person name="Ma J."/>
        </authorList>
    </citation>
    <scope>NUCLEOTIDE SEQUENCE [LARGE SCALE GENOMIC DNA]</scope>
    <source>
        <strain evidence="3">CGMCC 1.12851</strain>
    </source>
</reference>
<gene>
    <name evidence="2" type="ORF">GCM10010833_32100</name>
</gene>
<organism evidence="2 3">
    <name type="scientific">Blastomonas aquatica</name>
    <dbReference type="NCBI Taxonomy" id="1510276"/>
    <lineage>
        <taxon>Bacteria</taxon>
        <taxon>Pseudomonadati</taxon>
        <taxon>Pseudomonadota</taxon>
        <taxon>Alphaproteobacteria</taxon>
        <taxon>Sphingomonadales</taxon>
        <taxon>Sphingomonadaceae</taxon>
        <taxon>Blastomonas</taxon>
    </lineage>
</organism>
<comment type="caution">
    <text evidence="2">The sequence shown here is derived from an EMBL/GenBank/DDBJ whole genome shotgun (WGS) entry which is preliminary data.</text>
</comment>
<dbReference type="Proteomes" id="UP000614261">
    <property type="component" value="Unassembled WGS sequence"/>
</dbReference>
<dbReference type="RefSeq" id="WP_188515449.1">
    <property type="nucleotide sequence ID" value="NZ_BMGD01000006.1"/>
</dbReference>
<feature type="signal peptide" evidence="1">
    <location>
        <begin position="1"/>
        <end position="24"/>
    </location>
</feature>
<protein>
    <recommendedName>
        <fullName evidence="4">Flagellar protein FliL</fullName>
    </recommendedName>
</protein>
<evidence type="ECO:0000256" key="1">
    <source>
        <dbReference type="SAM" id="SignalP"/>
    </source>
</evidence>
<sequence>MTTKTILLASALLATLPLSKAAGADDGQVAGKTGAQTSGELSTPGELIPMEQIDLPIIDGARVQGTLHFKLVLEADQAGASETLSANMPVLRSEALAVGAEFARLSASPFVAIDARRLAAELAQALQSRQAGIARVLLVEVTARSA</sequence>
<accession>A0ABQ1JQR3</accession>
<proteinExistence type="predicted"/>
<evidence type="ECO:0008006" key="4">
    <source>
        <dbReference type="Google" id="ProtNLM"/>
    </source>
</evidence>
<keyword evidence="3" id="KW-1185">Reference proteome</keyword>
<evidence type="ECO:0000313" key="3">
    <source>
        <dbReference type="Proteomes" id="UP000614261"/>
    </source>
</evidence>
<evidence type="ECO:0000313" key="2">
    <source>
        <dbReference type="EMBL" id="GGB74462.1"/>
    </source>
</evidence>
<name>A0ABQ1JQR3_9SPHN</name>